<evidence type="ECO:0000313" key="3">
    <source>
        <dbReference type="EMBL" id="WOO39717.1"/>
    </source>
</evidence>
<evidence type="ECO:0000259" key="2">
    <source>
        <dbReference type="PROSITE" id="PS50234"/>
    </source>
</evidence>
<dbReference type="RefSeq" id="WP_317831712.1">
    <property type="nucleotide sequence ID" value="NZ_CP136920.1"/>
</dbReference>
<dbReference type="CDD" id="cd00198">
    <property type="entry name" value="vWFA"/>
    <property type="match status" value="1"/>
</dbReference>
<protein>
    <submittedName>
        <fullName evidence="3">VWA domain-containing protein</fullName>
    </submittedName>
</protein>
<keyword evidence="1" id="KW-0812">Transmembrane</keyword>
<dbReference type="Pfam" id="PF13768">
    <property type="entry name" value="VWA_3"/>
    <property type="match status" value="1"/>
</dbReference>
<name>A0AAQ3L6S9_9BACT</name>
<keyword evidence="1" id="KW-0472">Membrane</keyword>
<dbReference type="Gene3D" id="3.40.50.410">
    <property type="entry name" value="von Willebrand factor, type A domain"/>
    <property type="match status" value="1"/>
</dbReference>
<keyword evidence="1" id="KW-1133">Transmembrane helix</keyword>
<dbReference type="InterPro" id="IPR002035">
    <property type="entry name" value="VWF_A"/>
</dbReference>
<dbReference type="SMART" id="SM00327">
    <property type="entry name" value="VWA"/>
    <property type="match status" value="2"/>
</dbReference>
<accession>A0AAQ3L6S9</accession>
<dbReference type="SUPFAM" id="SSF53300">
    <property type="entry name" value="vWA-like"/>
    <property type="match status" value="2"/>
</dbReference>
<evidence type="ECO:0000313" key="4">
    <source>
        <dbReference type="Proteomes" id="UP001304300"/>
    </source>
</evidence>
<sequence>MWISNPEWFLLAPAMLFVGWFLKALRLWLPLRIACLVLVMLILVNPHWERLRPGVDLWVLVDQSDSARDLLAPSLKEWEQLLEESKGGDDTLSVIDFAGDATIRMGEASEILSMQTNQTDLPLAVNMAVANNDTRRVSKVLLLSDGYSTESLHGLNDMLREAEMPLHHRLVHFDEENDARVVSFRAPSQVQAGEPTMLDIEMQGSVNQKIDYRIRRNKEVIGKGELTLGSDGRQRLRLTDRVFEPGSHHFEVELITPNDPRPGNNRSSLWTEMTAGPRIILLTAYENDPVGKALASLGLPVQQLTQFANLNEGSLSGARAVIINNVPANVLPGEFLESLAFYVSEQGGGLAMLGGKYSFGSGGYYRSPIDEVLPVSMELKEDHKKLAVAMAIVLDRSGSMGAGVAGGRTKMDLANAGASDTVELMGANDAVTVFAVDSEPHVIVPLTAVTGNQGAIQNRIRRIVSMGGGIFVYTGLVAAWEELQKAPAGQKHIILFADAADAEEPGKYKALLDEITNNGGTVSVIGLGTDKNADANFLKDVAKRGNGRIFFNNDPAKLPAIFAQETVAVTRSAFLEETVGLQPTADWMEISAQPMQWPSVVDGYNLSYLRTRAASAVNSKDEYHAPMVAFWRRGSGRSAAVTFPLSGPFSDSIRAWPEYGNFIQTLIRWLVGNQEHPGLGIRTRVDGSTLVTDLFYSDEWDDTIADSTPSIVYTQGGIDEAKEGQWERMAPGHFVTRIPLEDHTPYRGAVQWNDATIPFGPLATQENREWDTAPAQLNALQATANASGGGAVTLLETIWESEDQERFQSLRPILLIALIFLFLVEAAWRRLR</sequence>
<feature type="domain" description="VWFA" evidence="2">
    <location>
        <begin position="389"/>
        <end position="566"/>
    </location>
</feature>
<proteinExistence type="predicted"/>
<reference evidence="3 4" key="1">
    <citation type="submission" date="2023-10" db="EMBL/GenBank/DDBJ databases">
        <title>Rubellicoccus peritrichatus gen. nov., sp. nov., isolated from an algae of coral reef tank.</title>
        <authorList>
            <person name="Luo J."/>
        </authorList>
    </citation>
    <scope>NUCLEOTIDE SEQUENCE [LARGE SCALE GENOMIC DNA]</scope>
    <source>
        <strain evidence="3 4">CR14</strain>
    </source>
</reference>
<dbReference type="PROSITE" id="PS50234">
    <property type="entry name" value="VWFA"/>
    <property type="match status" value="1"/>
</dbReference>
<dbReference type="KEGG" id="puo:RZN69_13925"/>
<gene>
    <name evidence="3" type="ORF">RZN69_13925</name>
</gene>
<feature type="transmembrane region" description="Helical" evidence="1">
    <location>
        <begin position="6"/>
        <end position="22"/>
    </location>
</feature>
<dbReference type="Pfam" id="PF13519">
    <property type="entry name" value="VWA_2"/>
    <property type="match status" value="1"/>
</dbReference>
<dbReference type="Proteomes" id="UP001304300">
    <property type="component" value="Chromosome"/>
</dbReference>
<dbReference type="AlphaFoldDB" id="A0AAQ3L6S9"/>
<dbReference type="InterPro" id="IPR036465">
    <property type="entry name" value="vWFA_dom_sf"/>
</dbReference>
<dbReference type="InterPro" id="IPR029062">
    <property type="entry name" value="Class_I_gatase-like"/>
</dbReference>
<evidence type="ECO:0000256" key="1">
    <source>
        <dbReference type="SAM" id="Phobius"/>
    </source>
</evidence>
<dbReference type="PANTHER" id="PTHR37947:SF2">
    <property type="entry name" value="VON WILLEBRAND FACTOR TYPE A"/>
    <property type="match status" value="1"/>
</dbReference>
<dbReference type="EMBL" id="CP136920">
    <property type="protein sequence ID" value="WOO39717.1"/>
    <property type="molecule type" value="Genomic_DNA"/>
</dbReference>
<dbReference type="PANTHER" id="PTHR37947">
    <property type="entry name" value="BLL2462 PROTEIN"/>
    <property type="match status" value="1"/>
</dbReference>
<dbReference type="SUPFAM" id="SSF52317">
    <property type="entry name" value="Class I glutamine amidotransferase-like"/>
    <property type="match status" value="1"/>
</dbReference>
<organism evidence="3 4">
    <name type="scientific">Rubellicoccus peritrichatus</name>
    <dbReference type="NCBI Taxonomy" id="3080537"/>
    <lineage>
        <taxon>Bacteria</taxon>
        <taxon>Pseudomonadati</taxon>
        <taxon>Verrucomicrobiota</taxon>
        <taxon>Opitutia</taxon>
        <taxon>Puniceicoccales</taxon>
        <taxon>Cerasicoccaceae</taxon>
        <taxon>Rubellicoccus</taxon>
    </lineage>
</organism>
<keyword evidence="4" id="KW-1185">Reference proteome</keyword>